<dbReference type="Proteomes" id="UP001215598">
    <property type="component" value="Unassembled WGS sequence"/>
</dbReference>
<feature type="transmembrane region" description="Helical" evidence="2">
    <location>
        <begin position="145"/>
        <end position="168"/>
    </location>
</feature>
<evidence type="ECO:0000256" key="2">
    <source>
        <dbReference type="SAM" id="Phobius"/>
    </source>
</evidence>
<name>A0AAD7KB09_9AGAR</name>
<evidence type="ECO:0000256" key="1">
    <source>
        <dbReference type="SAM" id="MobiDB-lite"/>
    </source>
</evidence>
<organism evidence="4 5">
    <name type="scientific">Mycena metata</name>
    <dbReference type="NCBI Taxonomy" id="1033252"/>
    <lineage>
        <taxon>Eukaryota</taxon>
        <taxon>Fungi</taxon>
        <taxon>Dikarya</taxon>
        <taxon>Basidiomycota</taxon>
        <taxon>Agaricomycotina</taxon>
        <taxon>Agaricomycetes</taxon>
        <taxon>Agaricomycetidae</taxon>
        <taxon>Agaricales</taxon>
        <taxon>Marasmiineae</taxon>
        <taxon>Mycenaceae</taxon>
        <taxon>Mycena</taxon>
    </lineage>
</organism>
<evidence type="ECO:0000313" key="5">
    <source>
        <dbReference type="Proteomes" id="UP001215598"/>
    </source>
</evidence>
<dbReference type="AlphaFoldDB" id="A0AAD7KB09"/>
<proteinExistence type="predicted"/>
<feature type="region of interest" description="Disordered" evidence="1">
    <location>
        <begin position="43"/>
        <end position="96"/>
    </location>
</feature>
<evidence type="ECO:0008006" key="6">
    <source>
        <dbReference type="Google" id="ProtNLM"/>
    </source>
</evidence>
<feature type="compositionally biased region" description="Basic and acidic residues" evidence="1">
    <location>
        <begin position="192"/>
        <end position="206"/>
    </location>
</feature>
<keyword evidence="2" id="KW-0472">Membrane</keyword>
<feature type="chain" id="PRO_5041984343" description="Transmembrane protein" evidence="3">
    <location>
        <begin position="20"/>
        <end position="258"/>
    </location>
</feature>
<keyword evidence="2" id="KW-0812">Transmembrane</keyword>
<keyword evidence="5" id="KW-1185">Reference proteome</keyword>
<dbReference type="EMBL" id="JARKIB010000004">
    <property type="protein sequence ID" value="KAJ7780949.1"/>
    <property type="molecule type" value="Genomic_DNA"/>
</dbReference>
<keyword evidence="3" id="KW-0732">Signal</keyword>
<evidence type="ECO:0000256" key="3">
    <source>
        <dbReference type="SAM" id="SignalP"/>
    </source>
</evidence>
<feature type="region of interest" description="Disordered" evidence="1">
    <location>
        <begin position="192"/>
        <end position="258"/>
    </location>
</feature>
<feature type="signal peptide" evidence="3">
    <location>
        <begin position="1"/>
        <end position="19"/>
    </location>
</feature>
<feature type="compositionally biased region" description="Low complexity" evidence="1">
    <location>
        <begin position="69"/>
        <end position="86"/>
    </location>
</feature>
<accession>A0AAD7KB09</accession>
<keyword evidence="2" id="KW-1133">Transmembrane helix</keyword>
<evidence type="ECO:0000313" key="4">
    <source>
        <dbReference type="EMBL" id="KAJ7780949.1"/>
    </source>
</evidence>
<gene>
    <name evidence="4" type="ORF">B0H16DRAFT_1710206</name>
</gene>
<feature type="compositionally biased region" description="Pro residues" evidence="1">
    <location>
        <begin position="242"/>
        <end position="258"/>
    </location>
</feature>
<reference evidence="4" key="1">
    <citation type="submission" date="2023-03" db="EMBL/GenBank/DDBJ databases">
        <title>Massive genome expansion in bonnet fungi (Mycena s.s.) driven by repeated elements and novel gene families across ecological guilds.</title>
        <authorList>
            <consortium name="Lawrence Berkeley National Laboratory"/>
            <person name="Harder C.B."/>
            <person name="Miyauchi S."/>
            <person name="Viragh M."/>
            <person name="Kuo A."/>
            <person name="Thoen E."/>
            <person name="Andreopoulos B."/>
            <person name="Lu D."/>
            <person name="Skrede I."/>
            <person name="Drula E."/>
            <person name="Henrissat B."/>
            <person name="Morin E."/>
            <person name="Kohler A."/>
            <person name="Barry K."/>
            <person name="LaButti K."/>
            <person name="Morin E."/>
            <person name="Salamov A."/>
            <person name="Lipzen A."/>
            <person name="Mereny Z."/>
            <person name="Hegedus B."/>
            <person name="Baldrian P."/>
            <person name="Stursova M."/>
            <person name="Weitz H."/>
            <person name="Taylor A."/>
            <person name="Grigoriev I.V."/>
            <person name="Nagy L.G."/>
            <person name="Martin F."/>
            <person name="Kauserud H."/>
        </authorList>
    </citation>
    <scope>NUCLEOTIDE SEQUENCE</scope>
    <source>
        <strain evidence="4">CBHHK182m</strain>
    </source>
</reference>
<comment type="caution">
    <text evidence="4">The sequence shown here is derived from an EMBL/GenBank/DDBJ whole genome shotgun (WGS) entry which is preliminary data.</text>
</comment>
<sequence length="258" mass="27645">MHPPLAFLLLFLFPLRLSAAPIDDPAQSTRLVPAIVDGASTTASVTNSQATPTAVGDKSASDSSHDPPTSTFAKSTSTHTTTTHKAPLTAPSKHVVPVGFPPHTQPVPIGGQVTRPWTMSRVPGPTASHAHPFPHPHPHTQSTSVLVFEIIGALAGVAFVLGVLRCVWSYKRTPAADRIAAVLHRHQLQREMEELEHNPPERHQSLREPPPPPYLRPPSYDGEGDESALLTQTPRSPQSPESSPPSMPTPLPPPRPNG</sequence>
<feature type="compositionally biased region" description="Polar residues" evidence="1">
    <location>
        <begin position="43"/>
        <end position="52"/>
    </location>
</feature>
<protein>
    <recommendedName>
        <fullName evidence="6">Transmembrane protein</fullName>
    </recommendedName>
</protein>